<dbReference type="InterPro" id="IPR001932">
    <property type="entry name" value="PPM-type_phosphatase-like_dom"/>
</dbReference>
<dbReference type="GO" id="GO:0004722">
    <property type="term" value="F:protein serine/threonine phosphatase activity"/>
    <property type="evidence" value="ECO:0007669"/>
    <property type="project" value="InterPro"/>
</dbReference>
<dbReference type="Pfam" id="PF13672">
    <property type="entry name" value="PP2C_2"/>
    <property type="match status" value="1"/>
</dbReference>
<accession>A0A6C2CL60</accession>
<name>A0A6C2CL60_9RHOO</name>
<comment type="caution">
    <text evidence="2">The sequence shown here is derived from an EMBL/GenBank/DDBJ whole genome shotgun (WGS) entry which is preliminary data.</text>
</comment>
<dbReference type="OrthoDB" id="9801841at2"/>
<dbReference type="PROSITE" id="PS51746">
    <property type="entry name" value="PPM_2"/>
    <property type="match status" value="1"/>
</dbReference>
<keyword evidence="3" id="KW-1185">Reference proteome</keyword>
<dbReference type="InterPro" id="IPR015655">
    <property type="entry name" value="PP2C"/>
</dbReference>
<dbReference type="SMART" id="SM00332">
    <property type="entry name" value="PP2Cc"/>
    <property type="match status" value="1"/>
</dbReference>
<evidence type="ECO:0000313" key="2">
    <source>
        <dbReference type="EMBL" id="TYC54761.1"/>
    </source>
</evidence>
<protein>
    <submittedName>
        <fullName evidence="2">Serine/threonine-protein phosphatase</fullName>
    </submittedName>
</protein>
<dbReference type="EMBL" id="SDKK01000017">
    <property type="protein sequence ID" value="TYC54761.1"/>
    <property type="molecule type" value="Genomic_DNA"/>
</dbReference>
<organism evidence="2 3">
    <name type="scientific">Zoogloea oleivorans</name>
    <dbReference type="NCBI Taxonomy" id="1552750"/>
    <lineage>
        <taxon>Bacteria</taxon>
        <taxon>Pseudomonadati</taxon>
        <taxon>Pseudomonadota</taxon>
        <taxon>Betaproteobacteria</taxon>
        <taxon>Rhodocyclales</taxon>
        <taxon>Zoogloeaceae</taxon>
        <taxon>Zoogloea</taxon>
    </lineage>
</organism>
<dbReference type="CDD" id="cd00143">
    <property type="entry name" value="PP2Cc"/>
    <property type="match status" value="1"/>
</dbReference>
<proteinExistence type="predicted"/>
<evidence type="ECO:0000313" key="3">
    <source>
        <dbReference type="Proteomes" id="UP000389128"/>
    </source>
</evidence>
<sequence>MAMLSHVGRVRVRNEDYLLCDEGRGFAVLADGMGGHVGGAVAAHLAVTAWIERIGECETGCADEVDVRAAVDAANQAVFGAACQDPRLRRMGTTLAAAYFRADGTLLVSHVGDSRIYRLRDDVLDCLTRDHSVLREQCDAGMIQSESSGPLALRGLLTRAVGVAADVVPDVAHFVPLPEDIYLLCSDGLTEMLPDADIADVLCALGRSPRLAVEHLIDLANDRGGMDNVSAIVVSSSPAGRLAAELG</sequence>
<dbReference type="AlphaFoldDB" id="A0A6C2CL60"/>
<evidence type="ECO:0000259" key="1">
    <source>
        <dbReference type="PROSITE" id="PS51746"/>
    </source>
</evidence>
<feature type="domain" description="PPM-type phosphatase" evidence="1">
    <location>
        <begin position="1"/>
        <end position="236"/>
    </location>
</feature>
<dbReference type="PANTHER" id="PTHR47992">
    <property type="entry name" value="PROTEIN PHOSPHATASE"/>
    <property type="match status" value="1"/>
</dbReference>
<dbReference type="Gene3D" id="3.60.40.10">
    <property type="entry name" value="PPM-type phosphatase domain"/>
    <property type="match status" value="1"/>
</dbReference>
<gene>
    <name evidence="2" type="ORF">ETQ85_17810</name>
</gene>
<reference evidence="2 3" key="1">
    <citation type="submission" date="2019-01" db="EMBL/GenBank/DDBJ databases">
        <title>Zoogloea oleivorans genome sequencing and assembly.</title>
        <authorList>
            <person name="Tancsics A."/>
            <person name="Farkas M."/>
            <person name="Kriszt B."/>
            <person name="Maroti G."/>
            <person name="Horvath B."/>
        </authorList>
    </citation>
    <scope>NUCLEOTIDE SEQUENCE [LARGE SCALE GENOMIC DNA]</scope>
    <source>
        <strain evidence="2 3">Buc</strain>
    </source>
</reference>
<dbReference type="Proteomes" id="UP000389128">
    <property type="component" value="Unassembled WGS sequence"/>
</dbReference>
<dbReference type="SMART" id="SM00331">
    <property type="entry name" value="PP2C_SIG"/>
    <property type="match status" value="1"/>
</dbReference>
<dbReference type="InterPro" id="IPR036457">
    <property type="entry name" value="PPM-type-like_dom_sf"/>
</dbReference>
<dbReference type="SUPFAM" id="SSF81606">
    <property type="entry name" value="PP2C-like"/>
    <property type="match status" value="1"/>
</dbReference>